<evidence type="ECO:0000313" key="1">
    <source>
        <dbReference type="EMBL" id="SVA96977.1"/>
    </source>
</evidence>
<gene>
    <name evidence="1" type="ORF">METZ01_LOCUS149831</name>
</gene>
<organism evidence="1">
    <name type="scientific">marine metagenome</name>
    <dbReference type="NCBI Taxonomy" id="408172"/>
    <lineage>
        <taxon>unclassified sequences</taxon>
        <taxon>metagenomes</taxon>
        <taxon>ecological metagenomes</taxon>
    </lineage>
</organism>
<dbReference type="AlphaFoldDB" id="A0A382A7E2"/>
<dbReference type="EMBL" id="UINC01024058">
    <property type="protein sequence ID" value="SVA96977.1"/>
    <property type="molecule type" value="Genomic_DNA"/>
</dbReference>
<feature type="non-terminal residue" evidence="1">
    <location>
        <position position="92"/>
    </location>
</feature>
<protein>
    <submittedName>
        <fullName evidence="1">Uncharacterized protein</fullName>
    </submittedName>
</protein>
<reference evidence="1" key="1">
    <citation type="submission" date="2018-05" db="EMBL/GenBank/DDBJ databases">
        <authorList>
            <person name="Lanie J.A."/>
            <person name="Ng W.-L."/>
            <person name="Kazmierczak K.M."/>
            <person name="Andrzejewski T.M."/>
            <person name="Davidsen T.M."/>
            <person name="Wayne K.J."/>
            <person name="Tettelin H."/>
            <person name="Glass J.I."/>
            <person name="Rusch D."/>
            <person name="Podicherti R."/>
            <person name="Tsui H.-C.T."/>
            <person name="Winkler M.E."/>
        </authorList>
    </citation>
    <scope>NUCLEOTIDE SEQUENCE</scope>
</reference>
<accession>A0A382A7E2</accession>
<sequence>MGMLLAPRIHKSGVIFSWPYGGGINGFAISGSNHHDAWCGGCGTGVWYMFADIWSISLTSDGNAVDTGGNELRSGYIGGAVSGVTHSYTADG</sequence>
<name>A0A382A7E2_9ZZZZ</name>
<proteinExistence type="predicted"/>